<dbReference type="PANTHER" id="PTHR13028">
    <property type="entry name" value="RRNA PROCESSING PROTEIN EBNA1-BINDING PROTEIN-RELATED"/>
    <property type="match status" value="1"/>
</dbReference>
<dbReference type="VEuPathDB" id="CryptoDB:GNI_158140"/>
<sequence length="113" mass="12785">MKSGEVRVVNDEAGILAGLKGIRYAVPEGASRVPWLETLDITVDQRIPDDFPVENNIERENLLHDITLQGVREGLGKMAYLGVKFARPNDFMAEMVKDDKQMKKVMRGLERSR</sequence>
<dbReference type="PANTHER" id="PTHR13028:SF0">
    <property type="entry name" value="RRNA-PROCESSING PROTEIN EBP2-RELATED"/>
    <property type="match status" value="1"/>
</dbReference>
<dbReference type="GO" id="GO:0042273">
    <property type="term" value="P:ribosomal large subunit biogenesis"/>
    <property type="evidence" value="ECO:0007669"/>
    <property type="project" value="TreeGrafter"/>
</dbReference>
<dbReference type="Pfam" id="PF05890">
    <property type="entry name" value="Ebp2"/>
    <property type="match status" value="1"/>
</dbReference>
<gene>
    <name evidence="6" type="ORF">GNI_158140</name>
</gene>
<dbReference type="GO" id="GO:0030687">
    <property type="term" value="C:preribosome, large subunit precursor"/>
    <property type="evidence" value="ECO:0007669"/>
    <property type="project" value="TreeGrafter"/>
</dbReference>
<proteinExistence type="inferred from homology"/>
<dbReference type="EMBL" id="AFNH02001176">
    <property type="protein sequence ID" value="EZG43807.1"/>
    <property type="molecule type" value="Genomic_DNA"/>
</dbReference>
<evidence type="ECO:0000256" key="1">
    <source>
        <dbReference type="ARBA" id="ARBA00004604"/>
    </source>
</evidence>
<evidence type="ECO:0000313" key="7">
    <source>
        <dbReference type="Proteomes" id="UP000019763"/>
    </source>
</evidence>
<protein>
    <submittedName>
        <fullName evidence="6">Eukaryotic rRNA processing protein EBP2</fullName>
    </submittedName>
</protein>
<evidence type="ECO:0000256" key="5">
    <source>
        <dbReference type="ARBA" id="ARBA00023242"/>
    </source>
</evidence>
<dbReference type="InterPro" id="IPR008610">
    <property type="entry name" value="Ebp2"/>
</dbReference>
<comment type="caution">
    <text evidence="6">The sequence shown here is derived from an EMBL/GenBank/DDBJ whole genome shotgun (WGS) entry which is preliminary data.</text>
</comment>
<dbReference type="OMA" id="NDFMAEM"/>
<dbReference type="GeneID" id="22915510"/>
<dbReference type="RefSeq" id="XP_011133017.1">
    <property type="nucleotide sequence ID" value="XM_011134715.1"/>
</dbReference>
<evidence type="ECO:0000256" key="4">
    <source>
        <dbReference type="ARBA" id="ARBA00023054"/>
    </source>
</evidence>
<name>A0A023AYR1_GRENI</name>
<dbReference type="Proteomes" id="UP000019763">
    <property type="component" value="Unassembled WGS sequence"/>
</dbReference>
<reference evidence="6" key="1">
    <citation type="submission" date="2013-12" db="EMBL/GenBank/DDBJ databases">
        <authorList>
            <person name="Omoto C.K."/>
            <person name="Sibley D."/>
            <person name="Venepally P."/>
            <person name="Hadjithomas M."/>
            <person name="Karamycheva S."/>
            <person name="Brunk B."/>
            <person name="Roos D."/>
            <person name="Caler E."/>
            <person name="Lorenzi H."/>
        </authorList>
    </citation>
    <scope>NUCLEOTIDE SEQUENCE</scope>
</reference>
<evidence type="ECO:0000256" key="2">
    <source>
        <dbReference type="ARBA" id="ARBA00007336"/>
    </source>
</evidence>
<evidence type="ECO:0000256" key="3">
    <source>
        <dbReference type="ARBA" id="ARBA00022517"/>
    </source>
</evidence>
<keyword evidence="7" id="KW-1185">Reference proteome</keyword>
<comment type="subcellular location">
    <subcellularLocation>
        <location evidence="1">Nucleus</location>
        <location evidence="1">Nucleolus</location>
    </subcellularLocation>
</comment>
<keyword evidence="3" id="KW-0690">Ribosome biogenesis</keyword>
<comment type="similarity">
    <text evidence="2">Belongs to the EBP2 family.</text>
</comment>
<dbReference type="GO" id="GO:0005730">
    <property type="term" value="C:nucleolus"/>
    <property type="evidence" value="ECO:0007669"/>
    <property type="project" value="UniProtKB-SubCell"/>
</dbReference>
<keyword evidence="5" id="KW-0539">Nucleus</keyword>
<keyword evidence="4" id="KW-0175">Coiled coil</keyword>
<dbReference type="GO" id="GO:0006364">
    <property type="term" value="P:rRNA processing"/>
    <property type="evidence" value="ECO:0007669"/>
    <property type="project" value="TreeGrafter"/>
</dbReference>
<organism evidence="6 7">
    <name type="scientific">Gregarina niphandrodes</name>
    <name type="common">Septate eugregarine</name>
    <dbReference type="NCBI Taxonomy" id="110365"/>
    <lineage>
        <taxon>Eukaryota</taxon>
        <taxon>Sar</taxon>
        <taxon>Alveolata</taxon>
        <taxon>Apicomplexa</taxon>
        <taxon>Conoidasida</taxon>
        <taxon>Gregarinasina</taxon>
        <taxon>Eugregarinorida</taxon>
        <taxon>Gregarinidae</taxon>
        <taxon>Gregarina</taxon>
    </lineage>
</organism>
<dbReference type="AlphaFoldDB" id="A0A023AYR1"/>
<dbReference type="OrthoDB" id="443772at2759"/>
<evidence type="ECO:0000313" key="6">
    <source>
        <dbReference type="EMBL" id="EZG43807.1"/>
    </source>
</evidence>
<accession>A0A023AYR1</accession>
<dbReference type="GO" id="GO:0034399">
    <property type="term" value="C:nuclear periphery"/>
    <property type="evidence" value="ECO:0007669"/>
    <property type="project" value="TreeGrafter"/>
</dbReference>